<accession>A0A9D1GWT9</accession>
<protein>
    <submittedName>
        <fullName evidence="2">HAD family hydrolase</fullName>
    </submittedName>
</protein>
<evidence type="ECO:0000313" key="3">
    <source>
        <dbReference type="Proteomes" id="UP000886842"/>
    </source>
</evidence>
<dbReference type="AlphaFoldDB" id="A0A9D1GWT9"/>
<dbReference type="InterPro" id="IPR006439">
    <property type="entry name" value="HAD-SF_hydro_IA"/>
</dbReference>
<feature type="region of interest" description="Disordered" evidence="1">
    <location>
        <begin position="1"/>
        <end position="21"/>
    </location>
</feature>
<comment type="caution">
    <text evidence="2">The sequence shown here is derived from an EMBL/GenBank/DDBJ whole genome shotgun (WGS) entry which is preliminary data.</text>
</comment>
<dbReference type="Pfam" id="PF00702">
    <property type="entry name" value="Hydrolase"/>
    <property type="match status" value="1"/>
</dbReference>
<dbReference type="InterPro" id="IPR023214">
    <property type="entry name" value="HAD_sf"/>
</dbReference>
<dbReference type="InterPro" id="IPR036412">
    <property type="entry name" value="HAD-like_sf"/>
</dbReference>
<reference evidence="2" key="1">
    <citation type="submission" date="2020-10" db="EMBL/GenBank/DDBJ databases">
        <authorList>
            <person name="Gilroy R."/>
        </authorList>
    </citation>
    <scope>NUCLEOTIDE SEQUENCE</scope>
    <source>
        <strain evidence="2">ChiGjej1B1-24693</strain>
    </source>
</reference>
<dbReference type="NCBIfam" id="TIGR01509">
    <property type="entry name" value="HAD-SF-IA-v3"/>
    <property type="match status" value="1"/>
</dbReference>
<sequence length="241" mass="25799">MLTDSSATHAHPAPGDQDGRPVAAVLWDFDGTLADSEPLWMNAEYELVPTLGGEWNDEHAHSLVGNALLVSAQYILDVCGRTDIDPAWVVDQLTDRVVEQIVSGEVAWRPGALELLGKLHEHNIPCALVSASYRRMLDAVVDRLPEGTFASVVAGDEVTKGKPDPEPYLLAAEHLGVDPTRCIVIEDSIPGATSGNAAGALVLAVRNLIEIPDHPRRVQLSTLAGVEVDQLGRWLAEAADA</sequence>
<name>A0A9D1GWT9_9ACTN</name>
<dbReference type="EMBL" id="DVLP01000104">
    <property type="protein sequence ID" value="HIT74662.1"/>
    <property type="molecule type" value="Genomic_DNA"/>
</dbReference>
<dbReference type="Gene3D" id="3.40.50.1000">
    <property type="entry name" value="HAD superfamily/HAD-like"/>
    <property type="match status" value="1"/>
</dbReference>
<dbReference type="Proteomes" id="UP000886842">
    <property type="component" value="Unassembled WGS sequence"/>
</dbReference>
<dbReference type="SFLD" id="SFLDS00003">
    <property type="entry name" value="Haloacid_Dehalogenase"/>
    <property type="match status" value="1"/>
</dbReference>
<reference evidence="2" key="2">
    <citation type="journal article" date="2021" name="PeerJ">
        <title>Extensive microbial diversity within the chicken gut microbiome revealed by metagenomics and culture.</title>
        <authorList>
            <person name="Gilroy R."/>
            <person name="Ravi A."/>
            <person name="Getino M."/>
            <person name="Pursley I."/>
            <person name="Horton D.L."/>
            <person name="Alikhan N.F."/>
            <person name="Baker D."/>
            <person name="Gharbi K."/>
            <person name="Hall N."/>
            <person name="Watson M."/>
            <person name="Adriaenssens E.M."/>
            <person name="Foster-Nyarko E."/>
            <person name="Jarju S."/>
            <person name="Secka A."/>
            <person name="Antonio M."/>
            <person name="Oren A."/>
            <person name="Chaudhuri R.R."/>
            <person name="La Ragione R."/>
            <person name="Hildebrand F."/>
            <person name="Pallen M.J."/>
        </authorList>
    </citation>
    <scope>NUCLEOTIDE SEQUENCE</scope>
    <source>
        <strain evidence="2">ChiGjej1B1-24693</strain>
    </source>
</reference>
<keyword evidence="2" id="KW-0378">Hydrolase</keyword>
<dbReference type="PANTHER" id="PTHR18901:SF38">
    <property type="entry name" value="PSEUDOURIDINE-5'-PHOSPHATASE"/>
    <property type="match status" value="1"/>
</dbReference>
<dbReference type="PRINTS" id="PR00413">
    <property type="entry name" value="HADHALOGNASE"/>
</dbReference>
<gene>
    <name evidence="2" type="ORF">IAA98_03670</name>
</gene>
<evidence type="ECO:0000256" key="1">
    <source>
        <dbReference type="SAM" id="MobiDB-lite"/>
    </source>
</evidence>
<proteinExistence type="predicted"/>
<dbReference type="SFLD" id="SFLDG01129">
    <property type="entry name" value="C1.5:_HAD__Beta-PGM__Phosphata"/>
    <property type="match status" value="1"/>
</dbReference>
<dbReference type="Gene3D" id="1.10.150.240">
    <property type="entry name" value="Putative phosphatase, domain 2"/>
    <property type="match status" value="1"/>
</dbReference>
<dbReference type="GO" id="GO:0016787">
    <property type="term" value="F:hydrolase activity"/>
    <property type="evidence" value="ECO:0007669"/>
    <property type="project" value="UniProtKB-KW"/>
</dbReference>
<organism evidence="2 3">
    <name type="scientific">Candidatus Avipropionibacterium avicola</name>
    <dbReference type="NCBI Taxonomy" id="2840701"/>
    <lineage>
        <taxon>Bacteria</taxon>
        <taxon>Bacillati</taxon>
        <taxon>Actinomycetota</taxon>
        <taxon>Actinomycetes</taxon>
        <taxon>Propionibacteriales</taxon>
        <taxon>Propionibacteriaceae</taxon>
        <taxon>Propionibacteriaceae incertae sedis</taxon>
        <taxon>Candidatus Avipropionibacterium</taxon>
    </lineage>
</organism>
<dbReference type="CDD" id="cd07505">
    <property type="entry name" value="HAD_BPGM-like"/>
    <property type="match status" value="1"/>
</dbReference>
<evidence type="ECO:0000313" key="2">
    <source>
        <dbReference type="EMBL" id="HIT74662.1"/>
    </source>
</evidence>
<dbReference type="InterPro" id="IPR023198">
    <property type="entry name" value="PGP-like_dom2"/>
</dbReference>
<dbReference type="PANTHER" id="PTHR18901">
    <property type="entry name" value="2-DEOXYGLUCOSE-6-PHOSPHATE PHOSPHATASE 2"/>
    <property type="match status" value="1"/>
</dbReference>
<dbReference type="SUPFAM" id="SSF56784">
    <property type="entry name" value="HAD-like"/>
    <property type="match status" value="1"/>
</dbReference>